<dbReference type="RefSeq" id="WP_276267398.1">
    <property type="nucleotide sequence ID" value="NZ_JARJLM010000484.1"/>
</dbReference>
<name>A0ABT6AWV3_9BURK</name>
<comment type="caution">
    <text evidence="1">The sequence shown here is derived from an EMBL/GenBank/DDBJ whole genome shotgun (WGS) entry which is preliminary data.</text>
</comment>
<organism evidence="1 2">
    <name type="scientific">Cupriavidus basilensis</name>
    <dbReference type="NCBI Taxonomy" id="68895"/>
    <lineage>
        <taxon>Bacteria</taxon>
        <taxon>Pseudomonadati</taxon>
        <taxon>Pseudomonadota</taxon>
        <taxon>Betaproteobacteria</taxon>
        <taxon>Burkholderiales</taxon>
        <taxon>Burkholderiaceae</taxon>
        <taxon>Cupriavidus</taxon>
    </lineage>
</organism>
<dbReference type="EMBL" id="JARJLM010000484">
    <property type="protein sequence ID" value="MDF3837109.1"/>
    <property type="molecule type" value="Genomic_DNA"/>
</dbReference>
<evidence type="ECO:0000313" key="2">
    <source>
        <dbReference type="Proteomes" id="UP001216674"/>
    </source>
</evidence>
<evidence type="ECO:0000313" key="1">
    <source>
        <dbReference type="EMBL" id="MDF3837109.1"/>
    </source>
</evidence>
<reference evidence="1 2" key="1">
    <citation type="submission" date="2023-03" db="EMBL/GenBank/DDBJ databases">
        <title>Draft assemblies of triclosan tolerant bacteria isolated from returned activated sludge.</title>
        <authorList>
            <person name="Van Hamelsveld S."/>
        </authorList>
    </citation>
    <scope>NUCLEOTIDE SEQUENCE [LARGE SCALE GENOMIC DNA]</scope>
    <source>
        <strain evidence="1 2">GW210010_S58</strain>
    </source>
</reference>
<sequence length="79" mass="8561">MSLPDFRARTMAENLALMERSRLAPTKPPAYATPQDMARVIDAAIKHGNFYTQAAQDAYAGLVILRDQLAAAADTPNGQ</sequence>
<keyword evidence="2" id="KW-1185">Reference proteome</keyword>
<gene>
    <name evidence="1" type="ORF">P3W85_29760</name>
</gene>
<accession>A0ABT6AWV3</accession>
<protein>
    <submittedName>
        <fullName evidence="1">Uncharacterized protein</fullName>
    </submittedName>
</protein>
<proteinExistence type="predicted"/>
<dbReference type="Proteomes" id="UP001216674">
    <property type="component" value="Unassembled WGS sequence"/>
</dbReference>